<dbReference type="InterPro" id="IPR025453">
    <property type="entry name" value="DUF4309"/>
</dbReference>
<accession>A0A3Q8X6U7</accession>
<gene>
    <name evidence="2" type="ORF">EJC50_18210</name>
</gene>
<dbReference type="Pfam" id="PF14172">
    <property type="entry name" value="DUF4309"/>
    <property type="match status" value="1"/>
</dbReference>
<dbReference type="EMBL" id="CP034437">
    <property type="protein sequence ID" value="AZN41389.1"/>
    <property type="molecule type" value="Genomic_DNA"/>
</dbReference>
<dbReference type="AlphaFoldDB" id="A0A3Q8X6U7"/>
<organism evidence="2 3">
    <name type="scientific">Paenibacillus albus</name>
    <dbReference type="NCBI Taxonomy" id="2495582"/>
    <lineage>
        <taxon>Bacteria</taxon>
        <taxon>Bacillati</taxon>
        <taxon>Bacillota</taxon>
        <taxon>Bacilli</taxon>
        <taxon>Bacillales</taxon>
        <taxon>Paenibacillaceae</taxon>
        <taxon>Paenibacillus</taxon>
    </lineage>
</organism>
<proteinExistence type="predicted"/>
<name>A0A3Q8X6U7_9BACL</name>
<feature type="signal peptide" evidence="1">
    <location>
        <begin position="1"/>
        <end position="32"/>
    </location>
</feature>
<sequence length="210" mass="21978">MNNKSKLVNKIALAGLIAVSTIAATSSPNVHAASATPIATPTATPTASAAQSLSAQKGSTYINTIYKLASVGKIPGLNAIAGKTPISAVHYKWGEPEVGGKLKGNHYELYNFGMGQGAYGFGINKSGVIYDLRNFGQSIDQTVGVKSLTFASVIQTLGKPKEVRFSGTDKIYVYSPAKAYELKFVGPSTVAKGKVAHIDHINVYAAKANT</sequence>
<dbReference type="KEGG" id="palb:EJC50_18210"/>
<keyword evidence="3" id="KW-1185">Reference proteome</keyword>
<evidence type="ECO:0000313" key="2">
    <source>
        <dbReference type="EMBL" id="AZN41389.1"/>
    </source>
</evidence>
<evidence type="ECO:0000256" key="1">
    <source>
        <dbReference type="SAM" id="SignalP"/>
    </source>
</evidence>
<reference evidence="3" key="1">
    <citation type="submission" date="2018-12" db="EMBL/GenBank/DDBJ databases">
        <title>Genome sequence of Peanibacillus sp.</title>
        <authorList>
            <person name="Subramani G."/>
            <person name="Srinivasan S."/>
            <person name="Kim M.K."/>
        </authorList>
    </citation>
    <scope>NUCLEOTIDE SEQUENCE [LARGE SCALE GENOMIC DNA]</scope>
    <source>
        <strain evidence="3">18JY67-1</strain>
    </source>
</reference>
<keyword evidence="1" id="KW-0732">Signal</keyword>
<evidence type="ECO:0000313" key="3">
    <source>
        <dbReference type="Proteomes" id="UP000272528"/>
    </source>
</evidence>
<dbReference type="Proteomes" id="UP000272528">
    <property type="component" value="Chromosome"/>
</dbReference>
<feature type="chain" id="PRO_5018725645" evidence="1">
    <location>
        <begin position="33"/>
        <end position="210"/>
    </location>
</feature>
<dbReference type="RefSeq" id="WP_126017096.1">
    <property type="nucleotide sequence ID" value="NZ_CP034437.1"/>
</dbReference>
<dbReference type="OrthoDB" id="2589451at2"/>
<protein>
    <submittedName>
        <fullName evidence="2">DUF4309 domain-containing protein</fullName>
    </submittedName>
</protein>